<reference evidence="2 3" key="1">
    <citation type="submission" date="2019-12" db="EMBL/GenBank/DDBJ databases">
        <authorList>
            <person name="Zhao J."/>
        </authorList>
    </citation>
    <scope>NUCLEOTIDE SEQUENCE [LARGE SCALE GENOMIC DNA]</scope>
    <source>
        <strain evidence="2 3">S-15</strain>
    </source>
</reference>
<evidence type="ECO:0000256" key="1">
    <source>
        <dbReference type="SAM" id="Phobius"/>
    </source>
</evidence>
<feature type="transmembrane region" description="Helical" evidence="1">
    <location>
        <begin position="94"/>
        <end position="119"/>
    </location>
</feature>
<feature type="transmembrane region" description="Helical" evidence="1">
    <location>
        <begin position="33"/>
        <end position="52"/>
    </location>
</feature>
<keyword evidence="1" id="KW-1133">Transmembrane helix</keyword>
<evidence type="ECO:0000313" key="3">
    <source>
        <dbReference type="Proteomes" id="UP000470771"/>
    </source>
</evidence>
<feature type="transmembrane region" description="Helical" evidence="1">
    <location>
        <begin position="64"/>
        <end position="88"/>
    </location>
</feature>
<comment type="caution">
    <text evidence="2">The sequence shown here is derived from an EMBL/GenBank/DDBJ whole genome shotgun (WGS) entry which is preliminary data.</text>
</comment>
<keyword evidence="1" id="KW-0472">Membrane</keyword>
<keyword evidence="3" id="KW-1185">Reference proteome</keyword>
<proteinExistence type="predicted"/>
<dbReference type="AlphaFoldDB" id="A0A6N9NIM8"/>
<dbReference type="RefSeq" id="WP_160631793.1">
    <property type="nucleotide sequence ID" value="NZ_WWNE01000003.1"/>
</dbReference>
<protein>
    <submittedName>
        <fullName evidence="2">Uncharacterized protein</fullName>
    </submittedName>
</protein>
<organism evidence="2 3">
    <name type="scientific">Acidiluteibacter ferrifornacis</name>
    <dbReference type="NCBI Taxonomy" id="2692424"/>
    <lineage>
        <taxon>Bacteria</taxon>
        <taxon>Pseudomonadati</taxon>
        <taxon>Bacteroidota</taxon>
        <taxon>Flavobacteriia</taxon>
        <taxon>Flavobacteriales</taxon>
        <taxon>Cryomorphaceae</taxon>
        <taxon>Acidiluteibacter</taxon>
    </lineage>
</organism>
<evidence type="ECO:0000313" key="2">
    <source>
        <dbReference type="EMBL" id="NBG65060.1"/>
    </source>
</evidence>
<accession>A0A6N9NIM8</accession>
<dbReference type="EMBL" id="WWNE01000003">
    <property type="protein sequence ID" value="NBG65060.1"/>
    <property type="molecule type" value="Genomic_DNA"/>
</dbReference>
<gene>
    <name evidence="2" type="ORF">GQN54_02960</name>
</gene>
<sequence length="128" mass="14890">MNKFILKIAVLSALLFSIQYITFQQLSVELSTIYGVFYTFLIVITLLSHYLIMKQINKRPQLFVTYFMGLMTIKLFIALGIMLVAIWFNREDKFPLAITFMLLYFGYTFLSISSILPYLKNGKNTDNA</sequence>
<dbReference type="Proteomes" id="UP000470771">
    <property type="component" value="Unassembled WGS sequence"/>
</dbReference>
<keyword evidence="1" id="KW-0812">Transmembrane</keyword>
<name>A0A6N9NIM8_9FLAO</name>